<organism evidence="2 3">
    <name type="scientific">Oryzias javanicus</name>
    <name type="common">Javanese ricefish</name>
    <name type="synonym">Aplocheilus javanicus</name>
    <dbReference type="NCBI Taxonomy" id="123683"/>
    <lineage>
        <taxon>Eukaryota</taxon>
        <taxon>Metazoa</taxon>
        <taxon>Chordata</taxon>
        <taxon>Craniata</taxon>
        <taxon>Vertebrata</taxon>
        <taxon>Euteleostomi</taxon>
        <taxon>Actinopterygii</taxon>
        <taxon>Neopterygii</taxon>
        <taxon>Teleostei</taxon>
        <taxon>Neoteleostei</taxon>
        <taxon>Acanthomorphata</taxon>
        <taxon>Ovalentaria</taxon>
        <taxon>Atherinomorphae</taxon>
        <taxon>Beloniformes</taxon>
        <taxon>Adrianichthyidae</taxon>
        <taxon>Oryziinae</taxon>
        <taxon>Oryzias</taxon>
    </lineage>
</organism>
<evidence type="ECO:0000256" key="1">
    <source>
        <dbReference type="SAM" id="MobiDB-lite"/>
    </source>
</evidence>
<feature type="region of interest" description="Disordered" evidence="1">
    <location>
        <begin position="58"/>
        <end position="166"/>
    </location>
</feature>
<proteinExistence type="predicted"/>
<evidence type="ECO:0000313" key="2">
    <source>
        <dbReference type="EMBL" id="RVE66396.1"/>
    </source>
</evidence>
<gene>
    <name evidence="2" type="ORF">OJAV_G00106810</name>
</gene>
<sequence length="240" mass="26074">MRGGHKPFSWSVLVLRLVVLLEESYLYTFSFSLTTSDALLSVLEFYILMKEEARQPIREAGAGADHRGSDGRGVRGRLGGPPTRHAAQRPRVSRWQVQKTVRGVEGRRDKPGSFPHNDQLRGGRQHPLLCFTSHPTHPSSWRGHLQESSGCRAESAPPGEGSPKWNASPVLPPSERHLLTRCGGTAGVVNQAATVQGPATSQHQGLIAAAHAADLTGSDDVPRNAALVPDALMKMIKRHK</sequence>
<evidence type="ECO:0000313" key="3">
    <source>
        <dbReference type="Proteomes" id="UP000283210"/>
    </source>
</evidence>
<name>A0A437CTY2_ORYJA</name>
<feature type="compositionally biased region" description="Basic and acidic residues" evidence="1">
    <location>
        <begin position="64"/>
        <end position="73"/>
    </location>
</feature>
<dbReference type="Proteomes" id="UP000283210">
    <property type="component" value="Chromosome 11"/>
</dbReference>
<feature type="compositionally biased region" description="Basic and acidic residues" evidence="1">
    <location>
        <begin position="102"/>
        <end position="111"/>
    </location>
</feature>
<dbReference type="EMBL" id="CM012447">
    <property type="protein sequence ID" value="RVE66396.1"/>
    <property type="molecule type" value="Genomic_DNA"/>
</dbReference>
<dbReference type="OrthoDB" id="10471767at2759"/>
<reference evidence="2 3" key="1">
    <citation type="submission" date="2018-11" db="EMBL/GenBank/DDBJ databases">
        <authorList>
            <person name="Lopez-Roques C."/>
            <person name="Donnadieu C."/>
            <person name="Bouchez O."/>
            <person name="Klopp C."/>
            <person name="Cabau C."/>
            <person name="Zahm M."/>
        </authorList>
    </citation>
    <scope>NUCLEOTIDE SEQUENCE [LARGE SCALE GENOMIC DNA]</scope>
    <source>
        <strain evidence="2">RS831</strain>
        <tissue evidence="2">Whole body</tissue>
    </source>
</reference>
<protein>
    <submittedName>
        <fullName evidence="2">Uncharacterized protein</fullName>
    </submittedName>
</protein>
<keyword evidence="3" id="KW-1185">Reference proteome</keyword>
<accession>A0A437CTY2</accession>
<dbReference type="AlphaFoldDB" id="A0A437CTY2"/>
<reference evidence="2 3" key="2">
    <citation type="submission" date="2019-01" db="EMBL/GenBank/DDBJ databases">
        <title>A chromosome length genome reference of the Java medaka (oryzias javanicus).</title>
        <authorList>
            <person name="Herpin A."/>
            <person name="Takehana Y."/>
            <person name="Naruse K."/>
            <person name="Ansai S."/>
            <person name="Kawaguchi M."/>
        </authorList>
    </citation>
    <scope>NUCLEOTIDE SEQUENCE [LARGE SCALE GENOMIC DNA]</scope>
    <source>
        <strain evidence="2">RS831</strain>
        <tissue evidence="2">Whole body</tissue>
    </source>
</reference>